<evidence type="ECO:0008006" key="4">
    <source>
        <dbReference type="Google" id="ProtNLM"/>
    </source>
</evidence>
<feature type="chain" id="PRO_5039619122" description="Exo-alpha-sialidase" evidence="1">
    <location>
        <begin position="26"/>
        <end position="617"/>
    </location>
</feature>
<reference evidence="2 3" key="1">
    <citation type="submission" date="2019-01" db="EMBL/GenBank/DDBJ databases">
        <title>Nocardioides guangzhouensis sp. nov., an actinobacterium isolated from soil.</title>
        <authorList>
            <person name="Fu Y."/>
            <person name="Cai Y."/>
            <person name="Lin Z."/>
            <person name="Chen P."/>
        </authorList>
    </citation>
    <scope>NUCLEOTIDE SEQUENCE [LARGE SCALE GENOMIC DNA]</scope>
    <source>
        <strain evidence="2 3">NBRC 105384</strain>
    </source>
</reference>
<evidence type="ECO:0000313" key="2">
    <source>
        <dbReference type="EMBL" id="RYU13012.1"/>
    </source>
</evidence>
<evidence type="ECO:0000313" key="3">
    <source>
        <dbReference type="Proteomes" id="UP000291189"/>
    </source>
</evidence>
<sequence length="617" mass="65870">MSFRVLLSTSALVPALLVASAVTWAAEAPSRTSDEQLANRTVAAAAPYEIPGVEIESHDHVPPMIDGRGNLYRVTEDIKPNGNEPQVMKSTDGGVTWVEQDPLHRPPIGDTEGGWALQDGPTIWFAWQSSDIRLMRFNTSDHPTAPDTYQFQNEVVSPTADGRRQYASLAENADGSLWVAYGAPPSGGPRSGVVRRDPQGTYSSPVVVDPAVATTAPRLVKGTGDRTYVFYKTEADDRIYVRALSATGALSPPTRVDSGGTNTIPTPLTNVVSYAAGGDEVLVVLFAGPDGILRSVDVRNGVPGPEQVVSSTPVTIDPGATTNNAAVAHLAVVGTTVIAMWSDAANGDVYSDQRLDGGQWGADTRRVDTGTGTASDVQYVYPNVLRQSGDRAEVGFTYDVGPTVDDDSNIFYGQFTATGLPVVVPGPGPVPGGVTITAVDPPRGLVPHRRTWLRLHVRDGAGRPLVGRVLGVVVRDTVTRAHRSQELTSAGDRTRVRVRGYRHPTRVTVIDAATGARGLVLDFLVKPRVTIAGDRTAPGRFTVRGQIHPEVATRVALQRRADGGWVRVERSTSSKQGRVAFAGERPGTYRVRIPAADDRVAAHSRRLRLGHANRPGA</sequence>
<dbReference type="InterPro" id="IPR023296">
    <property type="entry name" value="Glyco_hydro_beta-prop_sf"/>
</dbReference>
<protein>
    <recommendedName>
        <fullName evidence="4">Exo-alpha-sialidase</fullName>
    </recommendedName>
</protein>
<dbReference type="OrthoDB" id="5111283at2"/>
<proteinExistence type="predicted"/>
<feature type="signal peptide" evidence="1">
    <location>
        <begin position="1"/>
        <end position="25"/>
    </location>
</feature>
<dbReference type="SUPFAM" id="SSF89372">
    <property type="entry name" value="Fucose-specific lectin"/>
    <property type="match status" value="1"/>
</dbReference>
<dbReference type="EMBL" id="SDPU01000020">
    <property type="protein sequence ID" value="RYU13012.1"/>
    <property type="molecule type" value="Genomic_DNA"/>
</dbReference>
<organism evidence="2 3">
    <name type="scientific">Nocardioides iriomotensis</name>
    <dbReference type="NCBI Taxonomy" id="715784"/>
    <lineage>
        <taxon>Bacteria</taxon>
        <taxon>Bacillati</taxon>
        <taxon>Actinomycetota</taxon>
        <taxon>Actinomycetes</taxon>
        <taxon>Propionibacteriales</taxon>
        <taxon>Nocardioidaceae</taxon>
        <taxon>Nocardioides</taxon>
    </lineage>
</organism>
<dbReference type="SUPFAM" id="SSF75005">
    <property type="entry name" value="Arabinanase/levansucrase/invertase"/>
    <property type="match status" value="1"/>
</dbReference>
<dbReference type="Proteomes" id="UP000291189">
    <property type="component" value="Unassembled WGS sequence"/>
</dbReference>
<keyword evidence="1" id="KW-0732">Signal</keyword>
<comment type="caution">
    <text evidence="2">The sequence shown here is derived from an EMBL/GenBank/DDBJ whole genome shotgun (WGS) entry which is preliminary data.</text>
</comment>
<name>A0A4Q5J339_9ACTN</name>
<dbReference type="RefSeq" id="WP_129986831.1">
    <property type="nucleotide sequence ID" value="NZ_SDPU01000020.1"/>
</dbReference>
<gene>
    <name evidence="2" type="ORF">ETU37_08725</name>
</gene>
<evidence type="ECO:0000256" key="1">
    <source>
        <dbReference type="SAM" id="SignalP"/>
    </source>
</evidence>
<dbReference type="AlphaFoldDB" id="A0A4Q5J339"/>
<accession>A0A4Q5J339</accession>
<keyword evidence="3" id="KW-1185">Reference proteome</keyword>